<dbReference type="Proteomes" id="UP000198942">
    <property type="component" value="Unassembled WGS sequence"/>
</dbReference>
<dbReference type="AlphaFoldDB" id="A0A1H8Q4C1"/>
<dbReference type="Gene3D" id="3.40.50.720">
    <property type="entry name" value="NAD(P)-binding Rossmann-like Domain"/>
    <property type="match status" value="1"/>
</dbReference>
<evidence type="ECO:0000259" key="3">
    <source>
        <dbReference type="Pfam" id="PF01408"/>
    </source>
</evidence>
<dbReference type="PANTHER" id="PTHR22604">
    <property type="entry name" value="OXIDOREDUCTASES"/>
    <property type="match status" value="1"/>
</dbReference>
<dbReference type="Pfam" id="PF01408">
    <property type="entry name" value="GFO_IDH_MocA"/>
    <property type="match status" value="1"/>
</dbReference>
<reference evidence="5" key="1">
    <citation type="submission" date="2016-10" db="EMBL/GenBank/DDBJ databases">
        <authorList>
            <person name="Varghese N."/>
            <person name="Submissions S."/>
        </authorList>
    </citation>
    <scope>NUCLEOTIDE SEQUENCE [LARGE SCALE GENOMIC DNA]</scope>
    <source>
        <strain evidence="5">Gh-48</strain>
    </source>
</reference>
<keyword evidence="2" id="KW-0560">Oxidoreductase</keyword>
<sequence>MTIITDFYILEKEFMIKWGIIGCGRIAQRFMQGFDAVEGVELVASYSRRPETVDAFVAQYGGLACRTVEELLASDIDAVYIATLPDSHAAYSIAALKAGKHVLCEKPVAVNLAELDEVLAVAKQTGLLFMEGMKPPFYPLYGKLKEYLINDPIGPAGYVRAGSAVADCPPDHPNYNFDLIGGSLMGIAIYEAFLALDWLGPMRDIQTMGRFGETGIDMFAIFQTLHQNGYAQLYCGFDMHGKGDALIVGTLGHITIHKNWWNPAKATISYLDGRTVELNEPFTAGGLNYEIIHFCELIKQGKTESPILLHELSRQMIAMIDRARAQIGLKYPVER</sequence>
<dbReference type="RefSeq" id="WP_091215862.1">
    <property type="nucleotide sequence ID" value="NZ_FOCL01000008.1"/>
</dbReference>
<accession>A0A1H8Q4C1</accession>
<evidence type="ECO:0000256" key="1">
    <source>
        <dbReference type="ARBA" id="ARBA00010928"/>
    </source>
</evidence>
<dbReference type="InterPro" id="IPR050984">
    <property type="entry name" value="Gfo/Idh/MocA_domain"/>
</dbReference>
<dbReference type="STRING" id="551995.SAMN05192574_108256"/>
<name>A0A1H8Q4C1_9SPHI</name>
<evidence type="ECO:0000313" key="5">
    <source>
        <dbReference type="Proteomes" id="UP000198942"/>
    </source>
</evidence>
<proteinExistence type="inferred from homology"/>
<keyword evidence="5" id="KW-1185">Reference proteome</keyword>
<dbReference type="SUPFAM" id="SSF55347">
    <property type="entry name" value="Glyceraldehyde-3-phosphate dehydrogenase-like, C-terminal domain"/>
    <property type="match status" value="1"/>
</dbReference>
<dbReference type="InterPro" id="IPR036291">
    <property type="entry name" value="NAD(P)-bd_dom_sf"/>
</dbReference>
<dbReference type="GO" id="GO:0016491">
    <property type="term" value="F:oxidoreductase activity"/>
    <property type="evidence" value="ECO:0007669"/>
    <property type="project" value="UniProtKB-KW"/>
</dbReference>
<dbReference type="PANTHER" id="PTHR22604:SF105">
    <property type="entry name" value="TRANS-1,2-DIHYDROBENZENE-1,2-DIOL DEHYDROGENASE"/>
    <property type="match status" value="1"/>
</dbReference>
<comment type="similarity">
    <text evidence="1">Belongs to the Gfo/Idh/MocA family.</text>
</comment>
<evidence type="ECO:0000313" key="4">
    <source>
        <dbReference type="EMBL" id="SEO48623.1"/>
    </source>
</evidence>
<dbReference type="SUPFAM" id="SSF51735">
    <property type="entry name" value="NAD(P)-binding Rossmann-fold domains"/>
    <property type="match status" value="1"/>
</dbReference>
<protein>
    <submittedName>
        <fullName evidence="4">Predicted dehydrogenase</fullName>
    </submittedName>
</protein>
<feature type="domain" description="Gfo/Idh/MocA-like oxidoreductase N-terminal" evidence="3">
    <location>
        <begin position="16"/>
        <end position="132"/>
    </location>
</feature>
<dbReference type="GO" id="GO:0000166">
    <property type="term" value="F:nucleotide binding"/>
    <property type="evidence" value="ECO:0007669"/>
    <property type="project" value="InterPro"/>
</dbReference>
<dbReference type="Gene3D" id="3.30.360.10">
    <property type="entry name" value="Dihydrodipicolinate Reductase, domain 2"/>
    <property type="match status" value="1"/>
</dbReference>
<gene>
    <name evidence="4" type="ORF">SAMN05192574_108256</name>
</gene>
<dbReference type="OrthoDB" id="9815825at2"/>
<dbReference type="InterPro" id="IPR000683">
    <property type="entry name" value="Gfo/Idh/MocA-like_OxRdtase_N"/>
</dbReference>
<evidence type="ECO:0000256" key="2">
    <source>
        <dbReference type="ARBA" id="ARBA00023002"/>
    </source>
</evidence>
<organism evidence="4 5">
    <name type="scientific">Mucilaginibacter gossypiicola</name>
    <dbReference type="NCBI Taxonomy" id="551995"/>
    <lineage>
        <taxon>Bacteria</taxon>
        <taxon>Pseudomonadati</taxon>
        <taxon>Bacteroidota</taxon>
        <taxon>Sphingobacteriia</taxon>
        <taxon>Sphingobacteriales</taxon>
        <taxon>Sphingobacteriaceae</taxon>
        <taxon>Mucilaginibacter</taxon>
    </lineage>
</organism>
<dbReference type="EMBL" id="FOCL01000008">
    <property type="protein sequence ID" value="SEO48623.1"/>
    <property type="molecule type" value="Genomic_DNA"/>
</dbReference>